<sequence length="138" mass="16205">TPKLFEWGDSLKIVLNTFHEYLKYILQQILDSYQVLAKLNDKSGDLEIVRKESAKIKGLFHVMENKLAESKLQSDNIVTLHKLSTYYITNYDFSREIEMLSLTYSNDLDRLKSIRLTIIDSLNDKKLIEKIETIKNNF</sequence>
<protein>
    <submittedName>
        <fullName evidence="1">Uncharacterized protein</fullName>
    </submittedName>
</protein>
<feature type="non-terminal residue" evidence="1">
    <location>
        <position position="1"/>
    </location>
</feature>
<name>A0A382V7E8_9ZZZZ</name>
<gene>
    <name evidence="1" type="ORF">METZ01_LOCUS394715</name>
</gene>
<evidence type="ECO:0000313" key="1">
    <source>
        <dbReference type="EMBL" id="SVD41861.1"/>
    </source>
</evidence>
<proteinExistence type="predicted"/>
<reference evidence="1" key="1">
    <citation type="submission" date="2018-05" db="EMBL/GenBank/DDBJ databases">
        <authorList>
            <person name="Lanie J.A."/>
            <person name="Ng W.-L."/>
            <person name="Kazmierczak K.M."/>
            <person name="Andrzejewski T.M."/>
            <person name="Davidsen T.M."/>
            <person name="Wayne K.J."/>
            <person name="Tettelin H."/>
            <person name="Glass J.I."/>
            <person name="Rusch D."/>
            <person name="Podicherti R."/>
            <person name="Tsui H.-C.T."/>
            <person name="Winkler M.E."/>
        </authorList>
    </citation>
    <scope>NUCLEOTIDE SEQUENCE</scope>
</reference>
<dbReference type="AlphaFoldDB" id="A0A382V7E8"/>
<dbReference type="EMBL" id="UINC01149406">
    <property type="protein sequence ID" value="SVD41861.1"/>
    <property type="molecule type" value="Genomic_DNA"/>
</dbReference>
<organism evidence="1">
    <name type="scientific">marine metagenome</name>
    <dbReference type="NCBI Taxonomy" id="408172"/>
    <lineage>
        <taxon>unclassified sequences</taxon>
        <taxon>metagenomes</taxon>
        <taxon>ecological metagenomes</taxon>
    </lineage>
</organism>
<accession>A0A382V7E8</accession>